<evidence type="ECO:0000313" key="8">
    <source>
        <dbReference type="EMBL" id="QPI38953.1"/>
    </source>
</evidence>
<sequence>MDVDENLTGVGWTGLMTAYSRAHESLREDRMFNDPLAAAVVAAANRVGSVTGPRLPRLGPAINDEASSLWNLFSFYFAHRTVFYDSRLLNAIDAGCRQIVLLGAGFDGRAFRLGLPEDAIIFEIDQASVLAFKERVVLRHSLIPHCSRVPLWVDLREEIAGPLVAGGFRPERQTVWIAEGLLMYFTRAEADRLLDRVSALSTTGSRFISEYFTRQWKYEDVNYELLDDRDRVVWDLLKWEFPNNPVLQEPGDWLASHGWQVRTCTTVGEFGRSAGREVPPEFATSDGADIWLFDGAKGG</sequence>
<keyword evidence="9" id="KW-1185">Reference proteome</keyword>
<dbReference type="NCBIfam" id="TIGR00027">
    <property type="entry name" value="mthyl_TIGR00027"/>
    <property type="match status" value="1"/>
</dbReference>
<dbReference type="InterPro" id="IPR007213">
    <property type="entry name" value="Ppm1/Ppm2/Tcmp"/>
</dbReference>
<organism evidence="8 10">
    <name type="scientific">Mycobacterium kubicae</name>
    <dbReference type="NCBI Taxonomy" id="120959"/>
    <lineage>
        <taxon>Bacteria</taxon>
        <taxon>Bacillati</taxon>
        <taxon>Actinomycetota</taxon>
        <taxon>Actinomycetes</taxon>
        <taxon>Mycobacteriales</taxon>
        <taxon>Mycobacteriaceae</taxon>
        <taxon>Mycobacterium</taxon>
        <taxon>Mycobacterium simiae complex</taxon>
    </lineage>
</organism>
<evidence type="ECO:0000256" key="4">
    <source>
        <dbReference type="ARBA" id="ARBA00022679"/>
    </source>
</evidence>
<protein>
    <recommendedName>
        <fullName evidence="6">S-adenosyl-L-methionine-dependent methyltransferase</fullName>
        <ecNumber evidence="6">2.1.1.-</ecNumber>
    </recommendedName>
</protein>
<gene>
    <name evidence="8" type="ORF">I2456_05445</name>
    <name evidence="7" type="ORF">MKUB_06580</name>
</gene>
<accession>A0AAX1JC89</accession>
<dbReference type="Proteomes" id="UP000663583">
    <property type="component" value="Chromosome"/>
</dbReference>
<evidence type="ECO:0000313" key="7">
    <source>
        <dbReference type="EMBL" id="GFG63168.1"/>
    </source>
</evidence>
<comment type="similarity">
    <text evidence="2 6">Belongs to the UPF0677 family.</text>
</comment>
<dbReference type="Gene3D" id="3.40.50.150">
    <property type="entry name" value="Vaccinia Virus protein VP39"/>
    <property type="match status" value="1"/>
</dbReference>
<name>A0AAX1JC89_9MYCO</name>
<dbReference type="EMBL" id="CP065047">
    <property type="protein sequence ID" value="QPI38953.1"/>
    <property type="molecule type" value="Genomic_DNA"/>
</dbReference>
<evidence type="ECO:0000256" key="6">
    <source>
        <dbReference type="RuleBase" id="RU362030"/>
    </source>
</evidence>
<dbReference type="PANTHER" id="PTHR43619">
    <property type="entry name" value="S-ADENOSYL-L-METHIONINE-DEPENDENT METHYLTRANSFERASE YKTD-RELATED"/>
    <property type="match status" value="1"/>
</dbReference>
<dbReference type="EC" id="2.1.1.-" evidence="6"/>
<reference evidence="7 9" key="1">
    <citation type="journal article" date="2019" name="Emerg. Microbes Infect.">
        <title>Comprehensive subspecies identification of 175 nontuberculous mycobacteria species based on 7547 genomic profiles.</title>
        <authorList>
            <person name="Matsumoto Y."/>
            <person name="Kinjo T."/>
            <person name="Motooka D."/>
            <person name="Nabeya D."/>
            <person name="Jung N."/>
            <person name="Uechi K."/>
            <person name="Horii T."/>
            <person name="Iida T."/>
            <person name="Fujita J."/>
            <person name="Nakamura S."/>
        </authorList>
    </citation>
    <scope>NUCLEOTIDE SEQUENCE [LARGE SCALE GENOMIC DNA]</scope>
    <source>
        <strain evidence="7 9">JCM 13573</strain>
    </source>
</reference>
<proteinExistence type="inferred from homology"/>
<keyword evidence="3 6" id="KW-0489">Methyltransferase</keyword>
<dbReference type="InterPro" id="IPR011610">
    <property type="entry name" value="SAM_mthyl_Trfase_ML2640-like"/>
</dbReference>
<dbReference type="GO" id="GO:0032259">
    <property type="term" value="P:methylation"/>
    <property type="evidence" value="ECO:0007669"/>
    <property type="project" value="UniProtKB-KW"/>
</dbReference>
<evidence type="ECO:0000313" key="9">
    <source>
        <dbReference type="Proteomes" id="UP000465306"/>
    </source>
</evidence>
<evidence type="ECO:0000256" key="1">
    <source>
        <dbReference type="ARBA" id="ARBA00003907"/>
    </source>
</evidence>
<evidence type="ECO:0000256" key="2">
    <source>
        <dbReference type="ARBA" id="ARBA00008138"/>
    </source>
</evidence>
<evidence type="ECO:0000256" key="5">
    <source>
        <dbReference type="ARBA" id="ARBA00022691"/>
    </source>
</evidence>
<reference evidence="8" key="3">
    <citation type="submission" date="2020-11" db="EMBL/GenBank/DDBJ databases">
        <title>Intraspecies plasmid and genomic variation of Mycobacterium kubicae revealed by the complete genome sequences of two clinical isolates.</title>
        <authorList>
            <person name="Hendrix J.R."/>
            <person name="Epperson L.E."/>
            <person name="Honda J.R."/>
            <person name="Strong M."/>
        </authorList>
    </citation>
    <scope>NUCLEOTIDE SEQUENCE</scope>
    <source>
        <strain evidence="8">JCM 13573</strain>
    </source>
</reference>
<dbReference type="Proteomes" id="UP000465306">
    <property type="component" value="Unassembled WGS sequence"/>
</dbReference>
<evidence type="ECO:0000256" key="3">
    <source>
        <dbReference type="ARBA" id="ARBA00022603"/>
    </source>
</evidence>
<dbReference type="PANTHER" id="PTHR43619:SF2">
    <property type="entry name" value="S-ADENOSYL-L-METHIONINE-DEPENDENT METHYLTRANSFERASES SUPERFAMILY PROTEIN"/>
    <property type="match status" value="1"/>
</dbReference>
<dbReference type="Pfam" id="PF04072">
    <property type="entry name" value="LCM"/>
    <property type="match status" value="1"/>
</dbReference>
<comment type="function">
    <text evidence="1 6">Exhibits S-adenosyl-L-methionine-dependent methyltransferase activity.</text>
</comment>
<evidence type="ECO:0000313" key="10">
    <source>
        <dbReference type="Proteomes" id="UP000663583"/>
    </source>
</evidence>
<dbReference type="KEGG" id="mku:I2456_05445"/>
<dbReference type="RefSeq" id="WP_186246603.1">
    <property type="nucleotide sequence ID" value="NZ_CP045075.1"/>
</dbReference>
<dbReference type="SUPFAM" id="SSF53335">
    <property type="entry name" value="S-adenosyl-L-methionine-dependent methyltransferases"/>
    <property type="match status" value="1"/>
</dbReference>
<dbReference type="AlphaFoldDB" id="A0AAX1JC89"/>
<reference evidence="7" key="2">
    <citation type="submission" date="2020-02" db="EMBL/GenBank/DDBJ databases">
        <authorList>
            <person name="Matsumoto Y."/>
            <person name="Kinjo T."/>
            <person name="Motooka D."/>
            <person name="Nabeya D."/>
            <person name="Jung N."/>
            <person name="Uechi K."/>
            <person name="Horii T."/>
            <person name="Iida T."/>
            <person name="Fujita J."/>
            <person name="Nakamura S."/>
        </authorList>
    </citation>
    <scope>NUCLEOTIDE SEQUENCE</scope>
    <source>
        <strain evidence="7">JCM 13573</strain>
    </source>
</reference>
<dbReference type="EMBL" id="BLKU01000002">
    <property type="protein sequence ID" value="GFG63168.1"/>
    <property type="molecule type" value="Genomic_DNA"/>
</dbReference>
<dbReference type="InterPro" id="IPR029063">
    <property type="entry name" value="SAM-dependent_MTases_sf"/>
</dbReference>
<keyword evidence="4 8" id="KW-0808">Transferase</keyword>
<keyword evidence="5 6" id="KW-0949">S-adenosyl-L-methionine</keyword>
<dbReference type="GO" id="GO:0008168">
    <property type="term" value="F:methyltransferase activity"/>
    <property type="evidence" value="ECO:0007669"/>
    <property type="project" value="UniProtKB-UniRule"/>
</dbReference>